<reference evidence="2" key="1">
    <citation type="submission" date="2020-05" db="EMBL/GenBank/DDBJ databases">
        <authorList>
            <person name="Chiriac C."/>
            <person name="Salcher M."/>
            <person name="Ghai R."/>
            <person name="Kavagutti S V."/>
        </authorList>
    </citation>
    <scope>NUCLEOTIDE SEQUENCE</scope>
</reference>
<organism evidence="2">
    <name type="scientific">freshwater metagenome</name>
    <dbReference type="NCBI Taxonomy" id="449393"/>
    <lineage>
        <taxon>unclassified sequences</taxon>
        <taxon>metagenomes</taxon>
        <taxon>ecological metagenomes</taxon>
    </lineage>
</organism>
<proteinExistence type="predicted"/>
<gene>
    <name evidence="2" type="ORF">UFOPK2689_00626</name>
</gene>
<accession>A0A6J6RDF8</accession>
<protein>
    <submittedName>
        <fullName evidence="2">Unannotated protein</fullName>
    </submittedName>
</protein>
<keyword evidence="1" id="KW-0472">Membrane</keyword>
<dbReference type="AlphaFoldDB" id="A0A6J6RDF8"/>
<evidence type="ECO:0000313" key="2">
    <source>
        <dbReference type="EMBL" id="CAB4722061.1"/>
    </source>
</evidence>
<name>A0A6J6RDF8_9ZZZZ</name>
<dbReference type="EMBL" id="CAEZYL010000029">
    <property type="protein sequence ID" value="CAB4722061.1"/>
    <property type="molecule type" value="Genomic_DNA"/>
</dbReference>
<feature type="transmembrane region" description="Helical" evidence="1">
    <location>
        <begin position="12"/>
        <end position="34"/>
    </location>
</feature>
<keyword evidence="1" id="KW-0812">Transmembrane</keyword>
<evidence type="ECO:0000256" key="1">
    <source>
        <dbReference type="SAM" id="Phobius"/>
    </source>
</evidence>
<keyword evidence="1" id="KW-1133">Transmembrane helix</keyword>
<sequence length="105" mass="11196">MAPGERTSFRGFLLILGAIVIFNVLALLAINTVMTSDAFVLERLKLQTNIANDQRDAVLKIAESKASPDRLAEAATNLGMIPAKTIIYLDGTTLPDAPSSTLVVP</sequence>